<evidence type="ECO:0000313" key="2">
    <source>
        <dbReference type="Proteomes" id="UP000020218"/>
    </source>
</evidence>
<dbReference type="AlphaFoldDB" id="A0A011NQ27"/>
<dbReference type="Proteomes" id="UP000020218">
    <property type="component" value="Unassembled WGS sequence"/>
</dbReference>
<name>A0A011NQ27_9PROT</name>
<organism evidence="1 2">
    <name type="scientific">Candidatus Accumulibacter adjunctus</name>
    <dbReference type="NCBI Taxonomy" id="1454001"/>
    <lineage>
        <taxon>Bacteria</taxon>
        <taxon>Pseudomonadati</taxon>
        <taxon>Pseudomonadota</taxon>
        <taxon>Betaproteobacteria</taxon>
        <taxon>Candidatus Accumulibacter</taxon>
    </lineage>
</organism>
<evidence type="ECO:0000313" key="1">
    <source>
        <dbReference type="EMBL" id="EXI66570.1"/>
    </source>
</evidence>
<protein>
    <submittedName>
        <fullName evidence="1">Uncharacterized protein</fullName>
    </submittedName>
</protein>
<comment type="caution">
    <text evidence="1">The sequence shown here is derived from an EMBL/GenBank/DDBJ whole genome shotgun (WGS) entry which is preliminary data.</text>
</comment>
<sequence length="45" mass="4986">MGAPEERFHDCQRALARRARLPGAGLMVLVLRRRWLARGGSSLPG</sequence>
<reference evidence="1" key="1">
    <citation type="submission" date="2014-02" db="EMBL/GenBank/DDBJ databases">
        <title>Expanding our view of genomic diversity in Candidatus Accumulibacter clades.</title>
        <authorList>
            <person name="Skennerton C.T."/>
            <person name="Barr J.J."/>
            <person name="Slater F.R."/>
            <person name="Bond P.L."/>
            <person name="Tyson G.W."/>
        </authorList>
    </citation>
    <scope>NUCLEOTIDE SEQUENCE [LARGE SCALE GENOMIC DNA]</scope>
</reference>
<accession>A0A011NQ27</accession>
<keyword evidence="2" id="KW-1185">Reference proteome</keyword>
<dbReference type="EMBL" id="JFAX01000014">
    <property type="protein sequence ID" value="EXI66570.1"/>
    <property type="molecule type" value="Genomic_DNA"/>
</dbReference>
<dbReference type="PATRIC" id="fig|1454001.3.peg.2528"/>
<proteinExistence type="predicted"/>
<gene>
    <name evidence="1" type="ORF">AW08_02475</name>
</gene>